<proteinExistence type="predicted"/>
<evidence type="ECO:0000313" key="2">
    <source>
        <dbReference type="EMBL" id="QHT17640.1"/>
    </source>
</evidence>
<keyword evidence="1" id="KW-0472">Membrane</keyword>
<accession>A0A6C0DN51</accession>
<feature type="transmembrane region" description="Helical" evidence="1">
    <location>
        <begin position="136"/>
        <end position="160"/>
    </location>
</feature>
<keyword evidence="1" id="KW-1133">Transmembrane helix</keyword>
<feature type="transmembrane region" description="Helical" evidence="1">
    <location>
        <begin position="89"/>
        <end position="115"/>
    </location>
</feature>
<name>A0A6C0DN51_9ZZZZ</name>
<keyword evidence="1" id="KW-0812">Transmembrane</keyword>
<protein>
    <recommendedName>
        <fullName evidence="3">Transmembrane protein</fullName>
    </recommendedName>
</protein>
<evidence type="ECO:0000256" key="1">
    <source>
        <dbReference type="SAM" id="Phobius"/>
    </source>
</evidence>
<organism evidence="2">
    <name type="scientific">viral metagenome</name>
    <dbReference type="NCBI Taxonomy" id="1070528"/>
    <lineage>
        <taxon>unclassified sequences</taxon>
        <taxon>metagenomes</taxon>
        <taxon>organismal metagenomes</taxon>
    </lineage>
</organism>
<reference evidence="2" key="1">
    <citation type="journal article" date="2020" name="Nature">
        <title>Giant virus diversity and host interactions through global metagenomics.</title>
        <authorList>
            <person name="Schulz F."/>
            <person name="Roux S."/>
            <person name="Paez-Espino D."/>
            <person name="Jungbluth S."/>
            <person name="Walsh D.A."/>
            <person name="Denef V.J."/>
            <person name="McMahon K.D."/>
            <person name="Konstantinidis K.T."/>
            <person name="Eloe-Fadrosh E.A."/>
            <person name="Kyrpides N.C."/>
            <person name="Woyke T."/>
        </authorList>
    </citation>
    <scope>NUCLEOTIDE SEQUENCE</scope>
    <source>
        <strain evidence="2">GVMAG-M-3300023174-30</strain>
    </source>
</reference>
<dbReference type="AlphaFoldDB" id="A0A6C0DN51"/>
<evidence type="ECO:0008006" key="3">
    <source>
        <dbReference type="Google" id="ProtNLM"/>
    </source>
</evidence>
<dbReference type="EMBL" id="MN739643">
    <property type="protein sequence ID" value="QHT17640.1"/>
    <property type="molecule type" value="Genomic_DNA"/>
</dbReference>
<sequence>MPSKKSVSVSNFDTRIKRDKYSSSGPVIFGAVLGIVISMFILNWLVKISKCPCANLPEKEWIREWIMFIIIWQIISLLVYIANDGVPMVYTNIVVAVLSIIVTIINIANIIRIFIYIRRLKEINCDCGLTLQENFIYYWIIFAFAVWGLIAFFGIIALLIRLFSN</sequence>
<feature type="transmembrane region" description="Helical" evidence="1">
    <location>
        <begin position="27"/>
        <end position="45"/>
    </location>
</feature>
<feature type="transmembrane region" description="Helical" evidence="1">
    <location>
        <begin position="65"/>
        <end position="83"/>
    </location>
</feature>